<dbReference type="GO" id="GO:0046872">
    <property type="term" value="F:metal ion binding"/>
    <property type="evidence" value="ECO:0007669"/>
    <property type="project" value="UniProtKB-UniRule"/>
</dbReference>
<keyword evidence="2 6" id="KW-0031">Aminopeptidase</keyword>
<evidence type="ECO:0000256" key="3">
    <source>
        <dbReference type="ARBA" id="ARBA00022670"/>
    </source>
</evidence>
<feature type="binding site" evidence="6">
    <location>
        <position position="182"/>
    </location>
    <ligand>
        <name>substrate</name>
    </ligand>
</feature>
<sequence length="253" mass="27414">MSSLIKTREEIEKIRRSGKILAFVLRRLKEAARPGVNLLELNKLAHDLIVEYGGSPAFLGYMPDGAKSKFPYALCASINEIIVHGKPSPYCLQSGDILKLDMGVNWQGGITDAAITVPIGKVPKELLHLIKVTKNALNEAIKVIKPGATLGDIGFAVERTATQGNIKVIEGLTGHGVGRELHEDPIIYNYGRPGTGMVLCEGMVLAIEPMTSLTTTKAVQIKDDSFITSDKSISAHFEHSILITSKGREVLTE</sequence>
<dbReference type="Pfam" id="PF00557">
    <property type="entry name" value="Peptidase_M24"/>
    <property type="match status" value="1"/>
</dbReference>
<evidence type="ECO:0000256" key="1">
    <source>
        <dbReference type="ARBA" id="ARBA00002521"/>
    </source>
</evidence>
<feature type="domain" description="Peptidase M24" evidence="8">
    <location>
        <begin position="12"/>
        <end position="244"/>
    </location>
</feature>
<comment type="function">
    <text evidence="1 6">Removes the N-terminal methionine from nascent proteins. The N-terminal methionine is often cleaved when the second residue in the primary sequence is small and uncharged (Met-Ala-, Cys, Gly, Pro, Ser, Thr, or Val). Requires deformylation of the N(alpha)-formylated initiator methionine before it can be hydrolyzed.</text>
</comment>
<evidence type="ECO:0000313" key="9">
    <source>
        <dbReference type="EMBL" id="PIP46430.1"/>
    </source>
</evidence>
<comment type="subunit">
    <text evidence="6">Monomer.</text>
</comment>
<dbReference type="InterPro" id="IPR036005">
    <property type="entry name" value="Creatinase/aminopeptidase-like"/>
</dbReference>
<proteinExistence type="inferred from homology"/>
<feature type="binding site" evidence="6">
    <location>
        <position position="112"/>
    </location>
    <ligand>
        <name>a divalent metal cation</name>
        <dbReference type="ChEBI" id="CHEBI:60240"/>
        <label>2</label>
        <note>catalytic</note>
    </ligand>
</feature>
<feature type="binding site" evidence="6">
    <location>
        <position position="238"/>
    </location>
    <ligand>
        <name>a divalent metal cation</name>
        <dbReference type="ChEBI" id="CHEBI:60240"/>
        <label>2</label>
        <note>catalytic</note>
    </ligand>
</feature>
<dbReference type="EMBL" id="PCSK01000012">
    <property type="protein sequence ID" value="PIP46430.1"/>
    <property type="molecule type" value="Genomic_DNA"/>
</dbReference>
<comment type="cofactor">
    <cofactor evidence="6">
        <name>Co(2+)</name>
        <dbReference type="ChEBI" id="CHEBI:48828"/>
    </cofactor>
    <cofactor evidence="6">
        <name>Zn(2+)</name>
        <dbReference type="ChEBI" id="CHEBI:29105"/>
    </cofactor>
    <cofactor evidence="6">
        <name>Mn(2+)</name>
        <dbReference type="ChEBI" id="CHEBI:29035"/>
    </cofactor>
    <cofactor evidence="6">
        <name>Fe(2+)</name>
        <dbReference type="ChEBI" id="CHEBI:29033"/>
    </cofactor>
    <text evidence="6">Binds 2 divalent metal cations per subunit. Has a high-affinity and a low affinity metal-binding site. The true nature of the physiological cofactor is under debate. The enzyme is active with cobalt, zinc, manganese or divalent iron ions. Most likely, methionine aminopeptidases function as mononuclear Fe(2+)-metalloproteases under physiological conditions, and the catalytically relevant metal-binding site has been assigned to the histidine-containing high-affinity site.</text>
</comment>
<dbReference type="GO" id="GO:0070006">
    <property type="term" value="F:metalloaminopeptidase activity"/>
    <property type="evidence" value="ECO:0007669"/>
    <property type="project" value="UniProtKB-UniRule"/>
</dbReference>
<dbReference type="PANTHER" id="PTHR43330">
    <property type="entry name" value="METHIONINE AMINOPEPTIDASE"/>
    <property type="match status" value="1"/>
</dbReference>
<protein>
    <recommendedName>
        <fullName evidence="6 7">Methionine aminopeptidase</fullName>
        <shortName evidence="6">MAP</shortName>
        <shortName evidence="6">MetAP</shortName>
        <ecNumber evidence="6 7">3.4.11.18</ecNumber>
    </recommendedName>
    <alternativeName>
        <fullName evidence="6">Peptidase M</fullName>
    </alternativeName>
</protein>
<dbReference type="AlphaFoldDB" id="A0A2H0ANJ6"/>
<feature type="binding site" evidence="6">
    <location>
        <position position="112"/>
    </location>
    <ligand>
        <name>a divalent metal cation</name>
        <dbReference type="ChEBI" id="CHEBI:60240"/>
        <label>1</label>
    </ligand>
</feature>
<feature type="binding site" evidence="6">
    <location>
        <position position="175"/>
    </location>
    <ligand>
        <name>a divalent metal cation</name>
        <dbReference type="ChEBI" id="CHEBI:60240"/>
        <label>2</label>
        <note>catalytic</note>
    </ligand>
</feature>
<name>A0A2H0ANJ6_9BACT</name>
<organism evidence="9 10">
    <name type="scientific">Candidatus Colwellbacteria bacterium CG23_combo_of_CG06-09_8_20_14_all_42_19</name>
    <dbReference type="NCBI Taxonomy" id="1974541"/>
    <lineage>
        <taxon>Bacteria</taxon>
        <taxon>Candidatus Colwelliibacteriota</taxon>
    </lineage>
</organism>
<dbReference type="Proteomes" id="UP000230007">
    <property type="component" value="Unassembled WGS sequence"/>
</dbReference>
<comment type="caution">
    <text evidence="9">The sequence shown here is derived from an EMBL/GenBank/DDBJ whole genome shotgun (WGS) entry which is preliminary data.</text>
</comment>
<evidence type="ECO:0000256" key="7">
    <source>
        <dbReference type="RuleBase" id="RU003653"/>
    </source>
</evidence>
<dbReference type="EC" id="3.4.11.18" evidence="6 7"/>
<dbReference type="GO" id="GO:0004239">
    <property type="term" value="F:initiator methionyl aminopeptidase activity"/>
    <property type="evidence" value="ECO:0007669"/>
    <property type="project" value="UniProtKB-UniRule"/>
</dbReference>
<evidence type="ECO:0000256" key="5">
    <source>
        <dbReference type="ARBA" id="ARBA00022801"/>
    </source>
</evidence>
<dbReference type="Gene3D" id="3.90.230.10">
    <property type="entry name" value="Creatinase/methionine aminopeptidase superfamily"/>
    <property type="match status" value="1"/>
</dbReference>
<gene>
    <name evidence="6 9" type="primary">map</name>
    <name evidence="9" type="ORF">COX15_00540</name>
</gene>
<feature type="binding site" evidence="6">
    <location>
        <position position="101"/>
    </location>
    <ligand>
        <name>a divalent metal cation</name>
        <dbReference type="ChEBI" id="CHEBI:60240"/>
        <label>1</label>
    </ligand>
</feature>
<dbReference type="HAMAP" id="MF_01974">
    <property type="entry name" value="MetAP_1"/>
    <property type="match status" value="1"/>
</dbReference>
<feature type="binding site" evidence="6">
    <location>
        <position position="84"/>
    </location>
    <ligand>
        <name>substrate</name>
    </ligand>
</feature>
<keyword evidence="5 6" id="KW-0378">Hydrolase</keyword>
<accession>A0A2H0ANJ6</accession>
<dbReference type="InterPro" id="IPR001714">
    <property type="entry name" value="Pept_M24_MAP"/>
</dbReference>
<evidence type="ECO:0000259" key="8">
    <source>
        <dbReference type="Pfam" id="PF00557"/>
    </source>
</evidence>
<dbReference type="PRINTS" id="PR00599">
    <property type="entry name" value="MAPEPTIDASE"/>
</dbReference>
<dbReference type="CDD" id="cd01086">
    <property type="entry name" value="MetAP1"/>
    <property type="match status" value="1"/>
</dbReference>
<evidence type="ECO:0000256" key="6">
    <source>
        <dbReference type="HAMAP-Rule" id="MF_01974"/>
    </source>
</evidence>
<comment type="similarity">
    <text evidence="6">Belongs to the peptidase M24A family. Methionine aminopeptidase type 1 subfamily.</text>
</comment>
<dbReference type="PANTHER" id="PTHR43330:SF27">
    <property type="entry name" value="METHIONINE AMINOPEPTIDASE"/>
    <property type="match status" value="1"/>
</dbReference>
<keyword evidence="4 6" id="KW-0479">Metal-binding</keyword>
<comment type="catalytic activity">
    <reaction evidence="6 7">
        <text>Release of N-terminal amino acids, preferentially methionine, from peptides and arylamides.</text>
        <dbReference type="EC" id="3.4.11.18"/>
    </reaction>
</comment>
<dbReference type="GO" id="GO:0006508">
    <property type="term" value="P:proteolysis"/>
    <property type="evidence" value="ECO:0007669"/>
    <property type="project" value="UniProtKB-KW"/>
</dbReference>
<evidence type="ECO:0000256" key="2">
    <source>
        <dbReference type="ARBA" id="ARBA00022438"/>
    </source>
</evidence>
<keyword evidence="3 6" id="KW-0645">Protease</keyword>
<evidence type="ECO:0000256" key="4">
    <source>
        <dbReference type="ARBA" id="ARBA00022723"/>
    </source>
</evidence>
<dbReference type="InterPro" id="IPR002467">
    <property type="entry name" value="Pept_M24A_MAP1"/>
</dbReference>
<feature type="binding site" evidence="6">
    <location>
        <position position="238"/>
    </location>
    <ligand>
        <name>a divalent metal cation</name>
        <dbReference type="ChEBI" id="CHEBI:60240"/>
        <label>1</label>
    </ligand>
</feature>
<dbReference type="InterPro" id="IPR000994">
    <property type="entry name" value="Pept_M24"/>
</dbReference>
<feature type="binding site" evidence="6">
    <location>
        <position position="208"/>
    </location>
    <ligand>
        <name>a divalent metal cation</name>
        <dbReference type="ChEBI" id="CHEBI:60240"/>
        <label>2</label>
        <note>catalytic</note>
    </ligand>
</feature>
<dbReference type="GO" id="GO:0005829">
    <property type="term" value="C:cytosol"/>
    <property type="evidence" value="ECO:0007669"/>
    <property type="project" value="TreeGrafter"/>
</dbReference>
<dbReference type="SUPFAM" id="SSF55920">
    <property type="entry name" value="Creatinase/aminopeptidase"/>
    <property type="match status" value="1"/>
</dbReference>
<reference evidence="9 10" key="1">
    <citation type="submission" date="2017-09" db="EMBL/GenBank/DDBJ databases">
        <title>Depth-based differentiation of microbial function through sediment-hosted aquifers and enrichment of novel symbionts in the deep terrestrial subsurface.</title>
        <authorList>
            <person name="Probst A.J."/>
            <person name="Ladd B."/>
            <person name="Jarett J.K."/>
            <person name="Geller-Mcgrath D.E."/>
            <person name="Sieber C.M."/>
            <person name="Emerson J.B."/>
            <person name="Anantharaman K."/>
            <person name="Thomas B.C."/>
            <person name="Malmstrom R."/>
            <person name="Stieglmeier M."/>
            <person name="Klingl A."/>
            <person name="Woyke T."/>
            <person name="Ryan C.M."/>
            <person name="Banfield J.F."/>
        </authorList>
    </citation>
    <scope>NUCLEOTIDE SEQUENCE [LARGE SCALE GENOMIC DNA]</scope>
    <source>
        <strain evidence="9">CG23_combo_of_CG06-09_8_20_14_all_42_19</strain>
    </source>
</reference>
<evidence type="ECO:0000313" key="10">
    <source>
        <dbReference type="Proteomes" id="UP000230007"/>
    </source>
</evidence>
<dbReference type="NCBIfam" id="TIGR00500">
    <property type="entry name" value="met_pdase_I"/>
    <property type="match status" value="1"/>
</dbReference>